<protein>
    <submittedName>
        <fullName evidence="2">Uncharacterized protein</fullName>
    </submittedName>
</protein>
<keyword evidence="1" id="KW-1185">Reference proteome</keyword>
<dbReference type="WBParaSite" id="Minc3s00444g12424">
    <property type="protein sequence ID" value="Minc3s00444g12424"/>
    <property type="gene ID" value="Minc3s00444g12424"/>
</dbReference>
<proteinExistence type="predicted"/>
<evidence type="ECO:0000313" key="2">
    <source>
        <dbReference type="WBParaSite" id="Minc3s00444g12424"/>
    </source>
</evidence>
<dbReference type="AlphaFoldDB" id="A0A914LDR7"/>
<organism evidence="1 2">
    <name type="scientific">Meloidogyne incognita</name>
    <name type="common">Southern root-knot nematode worm</name>
    <name type="synonym">Oxyuris incognita</name>
    <dbReference type="NCBI Taxonomy" id="6306"/>
    <lineage>
        <taxon>Eukaryota</taxon>
        <taxon>Metazoa</taxon>
        <taxon>Ecdysozoa</taxon>
        <taxon>Nematoda</taxon>
        <taxon>Chromadorea</taxon>
        <taxon>Rhabditida</taxon>
        <taxon>Tylenchina</taxon>
        <taxon>Tylenchomorpha</taxon>
        <taxon>Tylenchoidea</taxon>
        <taxon>Meloidogynidae</taxon>
        <taxon>Meloidogyninae</taxon>
        <taxon>Meloidogyne</taxon>
        <taxon>Meloidogyne incognita group</taxon>
    </lineage>
</organism>
<accession>A0A914LDR7</accession>
<evidence type="ECO:0000313" key="1">
    <source>
        <dbReference type="Proteomes" id="UP000887563"/>
    </source>
</evidence>
<name>A0A914LDR7_MELIC</name>
<reference evidence="2" key="1">
    <citation type="submission" date="2022-11" db="UniProtKB">
        <authorList>
            <consortium name="WormBaseParasite"/>
        </authorList>
    </citation>
    <scope>IDENTIFICATION</scope>
</reference>
<dbReference type="Proteomes" id="UP000887563">
    <property type="component" value="Unplaced"/>
</dbReference>
<sequence length="82" mass="9087">MYSNALILEFEKDEALQSVYDDGDDGESEVADYFEHPLGHGVVEQVPVGAGGHAQLLGKCLRAKQPRKLDPFLKDNLFNINL</sequence>